<dbReference type="PANTHER" id="PTHR47926">
    <property type="entry name" value="PENTATRICOPEPTIDE REPEAT-CONTAINING PROTEIN"/>
    <property type="match status" value="1"/>
</dbReference>
<evidence type="ECO:0000313" key="4">
    <source>
        <dbReference type="Proteomes" id="UP000030748"/>
    </source>
</evidence>
<dbReference type="GO" id="GO:0009451">
    <property type="term" value="P:RNA modification"/>
    <property type="evidence" value="ECO:0007669"/>
    <property type="project" value="InterPro"/>
</dbReference>
<evidence type="ECO:0000256" key="1">
    <source>
        <dbReference type="ARBA" id="ARBA00022737"/>
    </source>
</evidence>
<dbReference type="Gene3D" id="1.25.40.10">
    <property type="entry name" value="Tetratricopeptide repeat domain"/>
    <property type="match status" value="4"/>
</dbReference>
<dbReference type="Pfam" id="PF01535">
    <property type="entry name" value="PPR"/>
    <property type="match status" value="5"/>
</dbReference>
<dbReference type="FunFam" id="1.25.40.10:FF:000158">
    <property type="entry name" value="pentatricopeptide repeat-containing protein At2g33680"/>
    <property type="match status" value="1"/>
</dbReference>
<evidence type="ECO:0008006" key="5">
    <source>
        <dbReference type="Google" id="ProtNLM"/>
    </source>
</evidence>
<dbReference type="Proteomes" id="UP000030748">
    <property type="component" value="Unassembled WGS sequence"/>
</dbReference>
<dbReference type="InterPro" id="IPR002885">
    <property type="entry name" value="PPR_rpt"/>
</dbReference>
<dbReference type="InterPro" id="IPR046848">
    <property type="entry name" value="E_motif"/>
</dbReference>
<dbReference type="Pfam" id="PF13041">
    <property type="entry name" value="PPR_2"/>
    <property type="match status" value="3"/>
</dbReference>
<feature type="repeat" description="PPR" evidence="2">
    <location>
        <begin position="417"/>
        <end position="451"/>
    </location>
</feature>
<feature type="non-terminal residue" evidence="3">
    <location>
        <position position="1"/>
    </location>
</feature>
<dbReference type="EMBL" id="KI630513">
    <property type="protein sequence ID" value="EYU37772.1"/>
    <property type="molecule type" value="Genomic_DNA"/>
</dbReference>
<feature type="repeat" description="PPR" evidence="2">
    <location>
        <begin position="183"/>
        <end position="217"/>
    </location>
</feature>
<proteinExistence type="predicted"/>
<dbReference type="PANTHER" id="PTHR47926:SF387">
    <property type="entry name" value="PENTATRICOPEPTIDE REPEAT-CONTAINING PROTEIN"/>
    <property type="match status" value="1"/>
</dbReference>
<dbReference type="PROSITE" id="PS51375">
    <property type="entry name" value="PPR"/>
    <property type="match status" value="4"/>
</dbReference>
<gene>
    <name evidence="3" type="ORF">MIMGU_mgv1a018949mg</name>
</gene>
<dbReference type="Pfam" id="PF20431">
    <property type="entry name" value="E_motif"/>
    <property type="match status" value="1"/>
</dbReference>
<dbReference type="NCBIfam" id="TIGR00756">
    <property type="entry name" value="PPR"/>
    <property type="match status" value="3"/>
</dbReference>
<accession>A0A022RBQ8</accession>
<reference evidence="3 4" key="1">
    <citation type="journal article" date="2013" name="Proc. Natl. Acad. Sci. U.S.A.">
        <title>Fine-scale variation in meiotic recombination in Mimulus inferred from population shotgun sequencing.</title>
        <authorList>
            <person name="Hellsten U."/>
            <person name="Wright K.M."/>
            <person name="Jenkins J."/>
            <person name="Shu S."/>
            <person name="Yuan Y."/>
            <person name="Wessler S.R."/>
            <person name="Schmutz J."/>
            <person name="Willis J.H."/>
            <person name="Rokhsar D.S."/>
        </authorList>
    </citation>
    <scope>NUCLEOTIDE SEQUENCE [LARGE SCALE GENOMIC DNA]</scope>
    <source>
        <strain evidence="4">cv. DUN x IM62</strain>
    </source>
</reference>
<feature type="repeat" description="PPR" evidence="2">
    <location>
        <begin position="284"/>
        <end position="318"/>
    </location>
</feature>
<name>A0A022RBQ8_ERYGU</name>
<dbReference type="GO" id="GO:0003723">
    <property type="term" value="F:RNA binding"/>
    <property type="evidence" value="ECO:0007669"/>
    <property type="project" value="InterPro"/>
</dbReference>
<evidence type="ECO:0000313" key="3">
    <source>
        <dbReference type="EMBL" id="EYU37772.1"/>
    </source>
</evidence>
<dbReference type="AlphaFoldDB" id="A0A022RBQ8"/>
<sequence length="631" mass="70772">AQKLFDEMPDRNVFSWNTILNTYIKSRNFSRARIIFDSSPCKDSVTYNSMIAGYARSDGYEHEAIELFNQMQFDNNGIARIDEFTLTTMLNLIAKLRVLCYGMQVHCFMVKSGSDLSAFALSSLIDMYSKCGSFSDASRVVKECDGEGFVDLVVKNALIAACCREGQMETAEQIFFTNPEFNDNVTWNTMISGYVQKELEKKAIELFKRMGQEGFQRNEHTLASLLTACSSLKDLKLGKEVHAWVLKQRMCSNSFISSGIIDIYSKCGTMSFAEGVFKTFGTGNIFAVTSMIVGYSAKGDMKQARRLFDSLDEKNFVIWTAIISGYVRLQNCEDAFILFREYAEKETVVLDAVILVSLLCACAVKANVDFGKQIHAYILRTGIPMDEKAISAIIDMYSKCGSIVYSRRIFRTVSVKDTVIYNVMIAGFAHHGYEQEAIFLFEEMIAKGLKPDAVTFIALLSACRHSGLIKVGEHYFSSMSENYGITPETDHYACMVDLYGRSNQLEKAVSFMEKMPFKPDSIIISTFLNACRANRNVELARMAEKKLMEIEGYNGNNGSRYFQLASVYASGGEWGEMGRVMRIMRGKEVKKVAGCSWLQIGNGVHIFTSGGRSHAEAEAIYSILGVNYDHP</sequence>
<keyword evidence="1" id="KW-0677">Repeat</keyword>
<dbReference type="eggNOG" id="KOG4197">
    <property type="taxonomic scope" value="Eukaryota"/>
</dbReference>
<protein>
    <recommendedName>
        <fullName evidence="5">Pentacotripeptide-repeat region of PRORP domain-containing protein</fullName>
    </recommendedName>
</protein>
<evidence type="ECO:0000256" key="2">
    <source>
        <dbReference type="PROSITE-ProRule" id="PRU00708"/>
    </source>
</evidence>
<dbReference type="GO" id="GO:0099402">
    <property type="term" value="P:plant organ development"/>
    <property type="evidence" value="ECO:0007669"/>
    <property type="project" value="UniProtKB-ARBA"/>
</dbReference>
<organism evidence="3 4">
    <name type="scientific">Erythranthe guttata</name>
    <name type="common">Yellow monkey flower</name>
    <name type="synonym">Mimulus guttatus</name>
    <dbReference type="NCBI Taxonomy" id="4155"/>
    <lineage>
        <taxon>Eukaryota</taxon>
        <taxon>Viridiplantae</taxon>
        <taxon>Streptophyta</taxon>
        <taxon>Embryophyta</taxon>
        <taxon>Tracheophyta</taxon>
        <taxon>Spermatophyta</taxon>
        <taxon>Magnoliopsida</taxon>
        <taxon>eudicotyledons</taxon>
        <taxon>Gunneridae</taxon>
        <taxon>Pentapetalae</taxon>
        <taxon>asterids</taxon>
        <taxon>lamiids</taxon>
        <taxon>Lamiales</taxon>
        <taxon>Phrymaceae</taxon>
        <taxon>Erythranthe</taxon>
    </lineage>
</organism>
<dbReference type="InterPro" id="IPR011990">
    <property type="entry name" value="TPR-like_helical_dom_sf"/>
</dbReference>
<dbReference type="InterPro" id="IPR046960">
    <property type="entry name" value="PPR_At4g14850-like_plant"/>
</dbReference>
<feature type="repeat" description="PPR" evidence="2">
    <location>
        <begin position="43"/>
        <end position="78"/>
    </location>
</feature>
<keyword evidence="4" id="KW-1185">Reference proteome</keyword>